<dbReference type="EMBL" id="FJUW01000091">
    <property type="protein sequence ID" value="CZT13580.1"/>
    <property type="molecule type" value="Genomic_DNA"/>
</dbReference>
<organism evidence="1 2">
    <name type="scientific">Rhynchosporium graminicola</name>
    <dbReference type="NCBI Taxonomy" id="2792576"/>
    <lineage>
        <taxon>Eukaryota</taxon>
        <taxon>Fungi</taxon>
        <taxon>Dikarya</taxon>
        <taxon>Ascomycota</taxon>
        <taxon>Pezizomycotina</taxon>
        <taxon>Leotiomycetes</taxon>
        <taxon>Helotiales</taxon>
        <taxon>Ploettnerulaceae</taxon>
        <taxon>Rhynchosporium</taxon>
    </lineage>
</organism>
<dbReference type="AlphaFoldDB" id="A0A1E1LSU8"/>
<protein>
    <submittedName>
        <fullName evidence="1">Uncharacterized protein</fullName>
    </submittedName>
</protein>
<dbReference type="Proteomes" id="UP000178129">
    <property type="component" value="Unassembled WGS sequence"/>
</dbReference>
<proteinExistence type="predicted"/>
<accession>A0A1E1LSU8</accession>
<dbReference type="InParanoid" id="A0A1E1LSU8"/>
<reference evidence="2" key="1">
    <citation type="submission" date="2016-03" db="EMBL/GenBank/DDBJ databases">
        <authorList>
            <person name="Ploux O."/>
        </authorList>
    </citation>
    <scope>NUCLEOTIDE SEQUENCE [LARGE SCALE GENOMIC DNA]</scope>
    <source>
        <strain evidence="2">UK7</strain>
    </source>
</reference>
<gene>
    <name evidence="1" type="ORF">RCO7_10602</name>
</gene>
<evidence type="ECO:0000313" key="1">
    <source>
        <dbReference type="EMBL" id="CZT13580.1"/>
    </source>
</evidence>
<sequence length="314" mass="35047">MAPAIQTHLDLFLVIFDIERRYAAILSYLHWIKQDVAIAEKLVQAIPPLLESLSSRQLNGNGTSQASYCLQGPVIQIFKSLCNFYEVLWLLTSSFEDNFESPIMASAAPWKQLGSTSNSRIKLSYCKYRLRVSLSLQSKRYGTPRVIYLAHDYPPSYTGQTQPRYYGGGSSSVFLKRLKALAAPYRTARDQALRVSLAANTWRVQNDRVFDLSKAVSQSADFWTKPTDVTNAEATQMQANVRNAKANILFSIGKACLLPGFEVHATCLKCCVIYDLPFVGDGIFHRPEDCAEDAMARKVRGRVACLAVARAEGQ</sequence>
<name>A0A1E1LSU8_9HELO</name>
<keyword evidence="2" id="KW-1185">Reference proteome</keyword>
<comment type="caution">
    <text evidence="1">The sequence shown here is derived from an EMBL/GenBank/DDBJ whole genome shotgun (WGS) entry which is preliminary data.</text>
</comment>
<evidence type="ECO:0000313" key="2">
    <source>
        <dbReference type="Proteomes" id="UP000178129"/>
    </source>
</evidence>